<evidence type="ECO:0000256" key="5">
    <source>
        <dbReference type="ARBA" id="ARBA00023065"/>
    </source>
</evidence>
<evidence type="ECO:0000313" key="13">
    <source>
        <dbReference type="Proteomes" id="UP001348817"/>
    </source>
</evidence>
<name>A0AAU9D7P0_9BACT</name>
<dbReference type="GO" id="GO:0034707">
    <property type="term" value="C:chloride channel complex"/>
    <property type="evidence" value="ECO:0007669"/>
    <property type="project" value="UniProtKB-KW"/>
</dbReference>
<dbReference type="GO" id="GO:0005254">
    <property type="term" value="F:chloride channel activity"/>
    <property type="evidence" value="ECO:0007669"/>
    <property type="project" value="UniProtKB-KW"/>
</dbReference>
<sequence length="589" mass="64104">MLKKFLFWRVKHINNKNFTMIVSGIVGLLAGLAAVLLKETVHFVHALLEPESNTFYDNPLHIAYPIIGILATVLLSRYVFKERIGHGVSDILYSISQKSSKIPSRKQWTSLVYSAITVGLGGSVGLEAPIVATGSAIGSNFGRMTHLDYNRRTLLIGCGAAGAISAIFYSPIAGVIFALECILAEVSVATFIPLLISSVVGALVSLALLGSDVLFSFKLRDPFMASDTPYYILLGILAGFIALYFTKVTYYVEPKIKEIKNYALRAIVGGLALGLVIFVFPSIYGEGYEAIKLMLNGNGVDIFGQQHYLFTPGESNTVFLLGVLGIILLKPVATSLTIGAGGCGGVFAPSMFLGGITGFFLASIINVVAGQPVVSVSNFTLVGMCGVLTGVLHAPLTGIFLIAEITGGYTLFLPLMLVSAISFSTISYFEKYSLYTKKLIQRGQLFQDDEDSAVLNKIIIEKIIEKDLLVIRDGATLADLVELVKVSKRNIFPVLDSEEHLLGIITLDDIRDKMFDEENRCNLIVNTIMHKPPATVTPEEGMRDAMNKFQATGAWNLPVLKDGKYYGFISKSSLFNAYRNKLKRKKIIA</sequence>
<dbReference type="InterPro" id="IPR000644">
    <property type="entry name" value="CBS_dom"/>
</dbReference>
<feature type="domain" description="CBS" evidence="11">
    <location>
        <begin position="532"/>
        <end position="579"/>
    </location>
</feature>
<evidence type="ECO:0000256" key="2">
    <source>
        <dbReference type="ARBA" id="ARBA00022448"/>
    </source>
</evidence>
<dbReference type="RefSeq" id="WP_338392109.1">
    <property type="nucleotide sequence ID" value="NZ_AP025314.1"/>
</dbReference>
<dbReference type="PRINTS" id="PR00762">
    <property type="entry name" value="CLCHANNEL"/>
</dbReference>
<protein>
    <submittedName>
        <fullName evidence="12">Chloride channel protein</fullName>
    </submittedName>
</protein>
<feature type="transmembrane region" description="Helical" evidence="10">
    <location>
        <begin position="61"/>
        <end position="80"/>
    </location>
</feature>
<dbReference type="PANTHER" id="PTHR43427">
    <property type="entry name" value="CHLORIDE CHANNEL PROTEIN CLC-E"/>
    <property type="match status" value="1"/>
</dbReference>
<keyword evidence="8" id="KW-0868">Chloride</keyword>
<feature type="transmembrane region" description="Helical" evidence="10">
    <location>
        <begin position="111"/>
        <end position="134"/>
    </location>
</feature>
<dbReference type="InterPro" id="IPR050368">
    <property type="entry name" value="ClC-type_chloride_channel"/>
</dbReference>
<keyword evidence="2" id="KW-0813">Transport</keyword>
<dbReference type="InterPro" id="IPR001807">
    <property type="entry name" value="ClC"/>
</dbReference>
<evidence type="ECO:0000256" key="6">
    <source>
        <dbReference type="ARBA" id="ARBA00023136"/>
    </source>
</evidence>
<accession>A0AAU9D7P0</accession>
<feature type="transmembrane region" description="Helical" evidence="10">
    <location>
        <begin position="318"/>
        <end position="339"/>
    </location>
</feature>
<feature type="transmembrane region" description="Helical" evidence="10">
    <location>
        <begin position="262"/>
        <end position="284"/>
    </location>
</feature>
<dbReference type="Pfam" id="PF00571">
    <property type="entry name" value="CBS"/>
    <property type="match status" value="2"/>
</dbReference>
<evidence type="ECO:0000256" key="1">
    <source>
        <dbReference type="ARBA" id="ARBA00004141"/>
    </source>
</evidence>
<keyword evidence="13" id="KW-1185">Reference proteome</keyword>
<keyword evidence="6 10" id="KW-0472">Membrane</keyword>
<feature type="transmembrane region" description="Helical" evidence="10">
    <location>
        <begin position="381"/>
        <end position="402"/>
    </location>
</feature>
<evidence type="ECO:0000256" key="8">
    <source>
        <dbReference type="ARBA" id="ARBA00023214"/>
    </source>
</evidence>
<keyword evidence="3 10" id="KW-0812">Transmembrane</keyword>
<dbReference type="Proteomes" id="UP001348817">
    <property type="component" value="Chromosome"/>
</dbReference>
<dbReference type="Pfam" id="PF00654">
    <property type="entry name" value="Voltage_CLC"/>
    <property type="match status" value="1"/>
</dbReference>
<evidence type="ECO:0000256" key="10">
    <source>
        <dbReference type="SAM" id="Phobius"/>
    </source>
</evidence>
<dbReference type="Gene3D" id="3.10.580.10">
    <property type="entry name" value="CBS-domain"/>
    <property type="match status" value="1"/>
</dbReference>
<dbReference type="EMBL" id="AP025314">
    <property type="protein sequence ID" value="BDD10564.1"/>
    <property type="molecule type" value="Genomic_DNA"/>
</dbReference>
<proteinExistence type="predicted"/>
<gene>
    <name evidence="12" type="ORF">FUAX_29960</name>
</gene>
<reference evidence="12 13" key="1">
    <citation type="submission" date="2021-12" db="EMBL/GenBank/DDBJ databases">
        <title>Genome sequencing of bacteria with rrn-lacking chromosome and rrn-plasmid.</title>
        <authorList>
            <person name="Anda M."/>
            <person name="Iwasaki W."/>
        </authorList>
    </citation>
    <scope>NUCLEOTIDE SEQUENCE [LARGE SCALE GENOMIC DNA]</scope>
    <source>
        <strain evidence="12 13">DSM 100852</strain>
    </source>
</reference>
<dbReference type="AlphaFoldDB" id="A0AAU9D7P0"/>
<feature type="transmembrane region" description="Helical" evidence="10">
    <location>
        <begin position="346"/>
        <end position="369"/>
    </location>
</feature>
<dbReference type="InterPro" id="IPR046342">
    <property type="entry name" value="CBS_dom_sf"/>
</dbReference>
<evidence type="ECO:0000259" key="11">
    <source>
        <dbReference type="SMART" id="SM00116"/>
    </source>
</evidence>
<evidence type="ECO:0000313" key="12">
    <source>
        <dbReference type="EMBL" id="BDD10564.1"/>
    </source>
</evidence>
<feature type="transmembrane region" description="Helical" evidence="10">
    <location>
        <begin position="191"/>
        <end position="210"/>
    </location>
</feature>
<keyword evidence="7" id="KW-0869">Chloride channel</keyword>
<evidence type="ECO:0000256" key="7">
    <source>
        <dbReference type="ARBA" id="ARBA00023173"/>
    </source>
</evidence>
<dbReference type="KEGG" id="fax:FUAX_29960"/>
<feature type="domain" description="CBS" evidence="11">
    <location>
        <begin position="467"/>
        <end position="515"/>
    </location>
</feature>
<dbReference type="InterPro" id="IPR014743">
    <property type="entry name" value="Cl-channel_core"/>
</dbReference>
<dbReference type="SUPFAM" id="SSF54631">
    <property type="entry name" value="CBS-domain pair"/>
    <property type="match status" value="1"/>
</dbReference>
<keyword evidence="9" id="KW-0407">Ion channel</keyword>
<evidence type="ECO:0000256" key="3">
    <source>
        <dbReference type="ARBA" id="ARBA00022692"/>
    </source>
</evidence>
<feature type="transmembrane region" description="Helical" evidence="10">
    <location>
        <begin position="154"/>
        <end position="179"/>
    </location>
</feature>
<dbReference type="CDD" id="cd00400">
    <property type="entry name" value="Voltage_gated_ClC"/>
    <property type="match status" value="1"/>
</dbReference>
<dbReference type="CDD" id="cd02205">
    <property type="entry name" value="CBS_pair_SF"/>
    <property type="match status" value="1"/>
</dbReference>
<organism evidence="12 13">
    <name type="scientific">Fulvitalea axinellae</name>
    <dbReference type="NCBI Taxonomy" id="1182444"/>
    <lineage>
        <taxon>Bacteria</taxon>
        <taxon>Pseudomonadati</taxon>
        <taxon>Bacteroidota</taxon>
        <taxon>Cytophagia</taxon>
        <taxon>Cytophagales</taxon>
        <taxon>Persicobacteraceae</taxon>
        <taxon>Fulvitalea</taxon>
    </lineage>
</organism>
<dbReference type="Gene3D" id="1.10.3080.10">
    <property type="entry name" value="Clc chloride channel"/>
    <property type="match status" value="1"/>
</dbReference>
<dbReference type="SUPFAM" id="SSF81340">
    <property type="entry name" value="Clc chloride channel"/>
    <property type="match status" value="1"/>
</dbReference>
<keyword evidence="5" id="KW-0406">Ion transport</keyword>
<comment type="subcellular location">
    <subcellularLocation>
        <location evidence="1">Membrane</location>
        <topology evidence="1">Multi-pass membrane protein</topology>
    </subcellularLocation>
</comment>
<feature type="transmembrane region" description="Helical" evidence="10">
    <location>
        <begin position="409"/>
        <end position="429"/>
    </location>
</feature>
<feature type="transmembrane region" description="Helical" evidence="10">
    <location>
        <begin position="230"/>
        <end position="250"/>
    </location>
</feature>
<keyword evidence="4 10" id="KW-1133">Transmembrane helix</keyword>
<dbReference type="SMART" id="SM00116">
    <property type="entry name" value="CBS"/>
    <property type="match status" value="2"/>
</dbReference>
<evidence type="ECO:0000256" key="4">
    <source>
        <dbReference type="ARBA" id="ARBA00022989"/>
    </source>
</evidence>
<dbReference type="PANTHER" id="PTHR43427:SF6">
    <property type="entry name" value="CHLORIDE CHANNEL PROTEIN CLC-E"/>
    <property type="match status" value="1"/>
</dbReference>
<evidence type="ECO:0000256" key="9">
    <source>
        <dbReference type="ARBA" id="ARBA00023303"/>
    </source>
</evidence>